<name>A0A0F6YKI9_9BACT</name>
<evidence type="ECO:0000313" key="3">
    <source>
        <dbReference type="Proteomes" id="UP000034883"/>
    </source>
</evidence>
<keyword evidence="3" id="KW-1185">Reference proteome</keyword>
<dbReference type="Proteomes" id="UP000034883">
    <property type="component" value="Chromosome"/>
</dbReference>
<dbReference type="STRING" id="927083.DB32_005346"/>
<proteinExistence type="predicted"/>
<dbReference type="KEGG" id="samy:DB32_005346"/>
<protein>
    <recommendedName>
        <fullName evidence="4">DUF304 domain-containing protein</fullName>
    </recommendedName>
</protein>
<dbReference type="AlphaFoldDB" id="A0A0F6YKI9"/>
<keyword evidence="1" id="KW-1133">Transmembrane helix</keyword>
<gene>
    <name evidence="2" type="ORF">DB32_005346</name>
</gene>
<feature type="transmembrane region" description="Helical" evidence="1">
    <location>
        <begin position="26"/>
        <end position="45"/>
    </location>
</feature>
<keyword evidence="1" id="KW-0812">Transmembrane</keyword>
<evidence type="ECO:0000256" key="1">
    <source>
        <dbReference type="SAM" id="Phobius"/>
    </source>
</evidence>
<feature type="transmembrane region" description="Helical" evidence="1">
    <location>
        <begin position="203"/>
        <end position="227"/>
    </location>
</feature>
<dbReference type="EMBL" id="CP011125">
    <property type="protein sequence ID" value="AKF08197.1"/>
    <property type="molecule type" value="Genomic_DNA"/>
</dbReference>
<evidence type="ECO:0008006" key="4">
    <source>
        <dbReference type="Google" id="ProtNLM"/>
    </source>
</evidence>
<organism evidence="2 3">
    <name type="scientific">Sandaracinus amylolyticus</name>
    <dbReference type="NCBI Taxonomy" id="927083"/>
    <lineage>
        <taxon>Bacteria</taxon>
        <taxon>Pseudomonadati</taxon>
        <taxon>Myxococcota</taxon>
        <taxon>Polyangia</taxon>
        <taxon>Polyangiales</taxon>
        <taxon>Sandaracinaceae</taxon>
        <taxon>Sandaracinus</taxon>
    </lineage>
</organism>
<reference evidence="2 3" key="1">
    <citation type="submission" date="2015-03" db="EMBL/GenBank/DDBJ databases">
        <title>Genome assembly of Sandaracinus amylolyticus DSM 53668.</title>
        <authorList>
            <person name="Sharma G."/>
            <person name="Subramanian S."/>
        </authorList>
    </citation>
    <scope>NUCLEOTIDE SEQUENCE [LARGE SCALE GENOMIC DNA]</scope>
    <source>
        <strain evidence="2 3">DSM 53668</strain>
    </source>
</reference>
<sequence>MAAVAALFAALMRIAALGGWQESGLVACYLAVFAIGGLLAPRYLLDPCEFAVTDRRVLWRRGRSVRSIERHAITYARVRWHRSVPGVGSLELVRAVPFGPLARSQRLVMHDLPAPDRVLAIIRDVEPTENAGDDQISLTDRLDEGEQVLWGAGPEGFLLGWQDVLITIGGAAVVLIGLRYGVLVGSILMDLEEVGLAVGSMPWVFLFSATMLTFAMIVGVGGALVWYGLVRARAQGRETEYIVTDRRLLIRRGRTELSLDRERIFDVAEAPSWRGLRNVFLILDGPGARALGDTGALTGLTPPRDAVPPVLYELRDTERVRDLLSSRDARDSLAA</sequence>
<feature type="transmembrane region" description="Helical" evidence="1">
    <location>
        <begin position="164"/>
        <end position="183"/>
    </location>
</feature>
<accession>A0A0F6YKI9</accession>
<keyword evidence="1" id="KW-0472">Membrane</keyword>
<evidence type="ECO:0000313" key="2">
    <source>
        <dbReference type="EMBL" id="AKF08197.1"/>
    </source>
</evidence>